<evidence type="ECO:0000313" key="2">
    <source>
        <dbReference type="Proteomes" id="UP000054805"/>
    </source>
</evidence>
<dbReference type="Proteomes" id="UP000054805">
    <property type="component" value="Unassembled WGS sequence"/>
</dbReference>
<feature type="non-terminal residue" evidence="1">
    <location>
        <position position="258"/>
    </location>
</feature>
<accession>A0A0V1GS88</accession>
<reference evidence="1 2" key="1">
    <citation type="submission" date="2015-01" db="EMBL/GenBank/DDBJ databases">
        <title>Evolution of Trichinella species and genotypes.</title>
        <authorList>
            <person name="Korhonen P.K."/>
            <person name="Edoardo P."/>
            <person name="Giuseppe L.R."/>
            <person name="Gasser R.B."/>
        </authorList>
    </citation>
    <scope>NUCLEOTIDE SEQUENCE [LARGE SCALE GENOMIC DNA]</scope>
    <source>
        <strain evidence="1">ISS588</strain>
    </source>
</reference>
<feature type="non-terminal residue" evidence="1">
    <location>
        <position position="1"/>
    </location>
</feature>
<proteinExistence type="predicted"/>
<organism evidence="1 2">
    <name type="scientific">Trichinella pseudospiralis</name>
    <name type="common">Parasitic roundworm</name>
    <dbReference type="NCBI Taxonomy" id="6337"/>
    <lineage>
        <taxon>Eukaryota</taxon>
        <taxon>Metazoa</taxon>
        <taxon>Ecdysozoa</taxon>
        <taxon>Nematoda</taxon>
        <taxon>Enoplea</taxon>
        <taxon>Dorylaimia</taxon>
        <taxon>Trichinellida</taxon>
        <taxon>Trichinellidae</taxon>
        <taxon>Trichinella</taxon>
    </lineage>
</organism>
<sequence length="258" mass="29378">LAYNVSGQWQGSGDLYIIPRNLNGSAQNCWEGNRTRPDKLKRDWVLKNLHLCQKEESTLQYKNSALFFWENGTGYLKFLESCGEKAAHVLTKQLHRCFEFVVLWKTKYVNSTWDHNAVCGSKVAEMWWENSRYTKRHLSAVKSSIVVGGLAGWVVNGTKIVHICLNLAPKSGLYFGLVGGHMAQMTWGVTDSVHRCFKENDTGWEKKIRDKITGQKEPVQMFRLVPDFLNTVLCPRVGYDVRVTFNTVSDKTGTNDHG</sequence>
<dbReference type="AlphaFoldDB" id="A0A0V1GS88"/>
<gene>
    <name evidence="1" type="ORF">T4B_15020</name>
</gene>
<comment type="caution">
    <text evidence="1">The sequence shown here is derived from an EMBL/GenBank/DDBJ whole genome shotgun (WGS) entry which is preliminary data.</text>
</comment>
<dbReference type="EMBL" id="JYDS01000691">
    <property type="protein sequence ID" value="KRZ01073.1"/>
    <property type="molecule type" value="Genomic_DNA"/>
</dbReference>
<evidence type="ECO:0000313" key="1">
    <source>
        <dbReference type="EMBL" id="KRZ01073.1"/>
    </source>
</evidence>
<protein>
    <submittedName>
        <fullName evidence="1">Uncharacterized protein</fullName>
    </submittedName>
</protein>
<name>A0A0V1GS88_TRIPS</name>
<keyword evidence="2" id="KW-1185">Reference proteome</keyword>